<comment type="subcellular location">
    <subcellularLocation>
        <location evidence="1">Membrane</location>
        <topology evidence="1">Multi-pass membrane protein</topology>
    </subcellularLocation>
</comment>
<evidence type="ECO:0000256" key="2">
    <source>
        <dbReference type="ARBA" id="ARBA00022676"/>
    </source>
</evidence>
<gene>
    <name evidence="10" type="primary">mptB</name>
    <name evidence="10" type="ORF">QRT03_18850</name>
</gene>
<feature type="transmembrane region" description="Helical" evidence="9">
    <location>
        <begin position="431"/>
        <end position="450"/>
    </location>
</feature>
<feature type="transmembrane region" description="Helical" evidence="9">
    <location>
        <begin position="401"/>
        <end position="419"/>
    </location>
</feature>
<feature type="transmembrane region" description="Helical" evidence="9">
    <location>
        <begin position="203"/>
        <end position="225"/>
    </location>
</feature>
<sequence length="534" mass="55596">MTATAPQALPGADGASAARAAREAPATPDERRRLRFCRRFGFTGALLMAVGALGCGATPASAYNPLLGMRVLGLPGRLPTVSLAMAYVGMGMLVLAWLWLGRLAWPGRVRLTVRQLSRILVMWCAPLAVAPPLFSTDVYGYLSQAEVVSRGFDPYVFGAAQALGLDDPLVASIPTIWRTTPSPYGPGFLTFGRLVTSIAGENIVLGVYLHRILALVGLGLVIWAAPHLARRAGVEPIAALWLAVSPLVLFHLVSGIHNDAIMMGVVLFGLEIGFRSSWFVGALLIGLGASGKIPAVLALAFLAAHVARERCLAAGKDPRGRDGLIALIRWGAAVSATGLAVVAAVSVGSGLGFGWITALSVPNLLRSWLSVTTDLGVLGGQIGIGLGLGDHTDAVLSLTRSAGLGVAALVCVLLVLMVLRGRLHPVAGVAYGFGTVFLAGPVLHPWYLLWLMVPLACSVTAPRVRGCAVAVTAAVALLVPPTGNDFTFRAYQLPMAITAALLVAIVPLLAARGNTPRIPPRSAAPRDEAVGPRP</sequence>
<dbReference type="Pfam" id="PF26314">
    <property type="entry name" value="MptA_B_family"/>
    <property type="match status" value="1"/>
</dbReference>
<keyword evidence="3" id="KW-0808">Transferase</keyword>
<evidence type="ECO:0000313" key="11">
    <source>
        <dbReference type="Proteomes" id="UP001231924"/>
    </source>
</evidence>
<dbReference type="EMBL" id="JASVWF010000004">
    <property type="protein sequence ID" value="MDL5158035.1"/>
    <property type="molecule type" value="Genomic_DNA"/>
</dbReference>
<feature type="transmembrane region" description="Helical" evidence="9">
    <location>
        <begin position="120"/>
        <end position="142"/>
    </location>
</feature>
<keyword evidence="4 9" id="KW-0812">Transmembrane</keyword>
<reference evidence="10 11" key="1">
    <citation type="submission" date="2023-06" db="EMBL/GenBank/DDBJ databases">
        <title>Actinomycetospora Odt1-22.</title>
        <authorList>
            <person name="Supong K."/>
        </authorList>
    </citation>
    <scope>NUCLEOTIDE SEQUENCE [LARGE SCALE GENOMIC DNA]</scope>
    <source>
        <strain evidence="10 11">Odt1-22</strain>
    </source>
</reference>
<feature type="transmembrane region" description="Helical" evidence="9">
    <location>
        <begin position="327"/>
        <end position="356"/>
    </location>
</feature>
<keyword evidence="2 10" id="KW-0328">Glycosyltransferase</keyword>
<feature type="transmembrane region" description="Helical" evidence="9">
    <location>
        <begin position="368"/>
        <end position="389"/>
    </location>
</feature>
<dbReference type="InterPro" id="IPR049829">
    <property type="entry name" value="MptA/B-like"/>
</dbReference>
<proteinExistence type="inferred from homology"/>
<evidence type="ECO:0000256" key="4">
    <source>
        <dbReference type="ARBA" id="ARBA00022692"/>
    </source>
</evidence>
<evidence type="ECO:0000256" key="5">
    <source>
        <dbReference type="ARBA" id="ARBA00022989"/>
    </source>
</evidence>
<comment type="similarity">
    <text evidence="7">Belongs to the MptA/B family.</text>
</comment>
<evidence type="ECO:0000256" key="7">
    <source>
        <dbReference type="ARBA" id="ARBA00043987"/>
    </source>
</evidence>
<feature type="transmembrane region" description="Helical" evidence="9">
    <location>
        <begin position="491"/>
        <end position="511"/>
    </location>
</feature>
<dbReference type="NCBIfam" id="NF038066">
    <property type="entry name" value="MptB"/>
    <property type="match status" value="1"/>
</dbReference>
<dbReference type="RefSeq" id="WP_286054531.1">
    <property type="nucleotide sequence ID" value="NZ_JASVWF010000004.1"/>
</dbReference>
<evidence type="ECO:0000256" key="1">
    <source>
        <dbReference type="ARBA" id="ARBA00004141"/>
    </source>
</evidence>
<accession>A0ABT7MBJ5</accession>
<evidence type="ECO:0000256" key="8">
    <source>
        <dbReference type="SAM" id="MobiDB-lite"/>
    </source>
</evidence>
<protein>
    <submittedName>
        <fullName evidence="10">Polyprenol phosphomannose-dependent alpha 1,6 mannosyltransferase MptB</fullName>
    </submittedName>
</protein>
<evidence type="ECO:0000313" key="10">
    <source>
        <dbReference type="EMBL" id="MDL5158035.1"/>
    </source>
</evidence>
<feature type="transmembrane region" description="Helical" evidence="9">
    <location>
        <begin position="277"/>
        <end position="306"/>
    </location>
</feature>
<dbReference type="Proteomes" id="UP001231924">
    <property type="component" value="Unassembled WGS sequence"/>
</dbReference>
<evidence type="ECO:0000256" key="6">
    <source>
        <dbReference type="ARBA" id="ARBA00023136"/>
    </source>
</evidence>
<keyword evidence="6 9" id="KW-0472">Membrane</keyword>
<evidence type="ECO:0000256" key="9">
    <source>
        <dbReference type="SAM" id="Phobius"/>
    </source>
</evidence>
<feature type="transmembrane region" description="Helical" evidence="9">
    <location>
        <begin position="80"/>
        <end position="100"/>
    </location>
</feature>
<organism evidence="10 11">
    <name type="scientific">Actinomycetospora termitidis</name>
    <dbReference type="NCBI Taxonomy" id="3053470"/>
    <lineage>
        <taxon>Bacteria</taxon>
        <taxon>Bacillati</taxon>
        <taxon>Actinomycetota</taxon>
        <taxon>Actinomycetes</taxon>
        <taxon>Pseudonocardiales</taxon>
        <taxon>Pseudonocardiaceae</taxon>
        <taxon>Actinomycetospora</taxon>
    </lineage>
</organism>
<feature type="region of interest" description="Disordered" evidence="8">
    <location>
        <begin position="1"/>
        <end position="27"/>
    </location>
</feature>
<feature type="transmembrane region" description="Helical" evidence="9">
    <location>
        <begin position="40"/>
        <end position="60"/>
    </location>
</feature>
<evidence type="ECO:0000256" key="3">
    <source>
        <dbReference type="ARBA" id="ARBA00022679"/>
    </source>
</evidence>
<feature type="compositionally biased region" description="Low complexity" evidence="8">
    <location>
        <begin position="11"/>
        <end position="27"/>
    </location>
</feature>
<comment type="caution">
    <text evidence="10">The sequence shown here is derived from an EMBL/GenBank/DDBJ whole genome shotgun (WGS) entry which is preliminary data.</text>
</comment>
<dbReference type="GO" id="GO:0016757">
    <property type="term" value="F:glycosyltransferase activity"/>
    <property type="evidence" value="ECO:0007669"/>
    <property type="project" value="UniProtKB-KW"/>
</dbReference>
<feature type="transmembrane region" description="Helical" evidence="9">
    <location>
        <begin position="462"/>
        <end position="479"/>
    </location>
</feature>
<feature type="transmembrane region" description="Helical" evidence="9">
    <location>
        <begin position="237"/>
        <end position="257"/>
    </location>
</feature>
<keyword evidence="5 9" id="KW-1133">Transmembrane helix</keyword>
<keyword evidence="11" id="KW-1185">Reference proteome</keyword>
<name>A0ABT7MBJ5_9PSEU</name>